<feature type="compositionally biased region" description="Basic and acidic residues" evidence="1">
    <location>
        <begin position="297"/>
        <end position="319"/>
    </location>
</feature>
<dbReference type="EnsemblPlants" id="evm.model.06.1209">
    <property type="protein sequence ID" value="cds.evm.model.06.1209"/>
    <property type="gene ID" value="evm.TU.06.1209"/>
</dbReference>
<proteinExistence type="predicted"/>
<dbReference type="Gramene" id="evm.model.06.1209">
    <property type="protein sequence ID" value="cds.evm.model.06.1209"/>
    <property type="gene ID" value="evm.TU.06.1209"/>
</dbReference>
<organism evidence="2 3">
    <name type="scientific">Cannabis sativa</name>
    <name type="common">Hemp</name>
    <name type="synonym">Marijuana</name>
    <dbReference type="NCBI Taxonomy" id="3483"/>
    <lineage>
        <taxon>Eukaryota</taxon>
        <taxon>Viridiplantae</taxon>
        <taxon>Streptophyta</taxon>
        <taxon>Embryophyta</taxon>
        <taxon>Tracheophyta</taxon>
        <taxon>Spermatophyta</taxon>
        <taxon>Magnoliopsida</taxon>
        <taxon>eudicotyledons</taxon>
        <taxon>Gunneridae</taxon>
        <taxon>Pentapetalae</taxon>
        <taxon>rosids</taxon>
        <taxon>fabids</taxon>
        <taxon>Rosales</taxon>
        <taxon>Cannabaceae</taxon>
        <taxon>Cannabis</taxon>
    </lineage>
</organism>
<name>A0A803PTI9_CANSA</name>
<sequence>MQPLRRARTHGCKSQQLQPRERIELPLTSSYSPDSRLGISQSSPISLTSTSGVCLEWIRCSQADTVYSLSRISIVPKSASSQTILSISLEEKGPKVTALATGTSSSENEVGRKLLLLSYSSEKASPLESSIWLSDRKNILNTHEFQDELLEYSQAPIFIRKPKENIVTPSTATPQKGKSEVAATPTIDLSKKQQKVDLPKGKKVVMDPAAIACGFMVIHEKFVSDDLVTKVEEAPTEDILAHLDELISQLTLVYSRAYVVGFKDLGLLKKQNLAFQEGLKKEKLYVVAKENEVKNLGKARDQAEERAKNSEEQTKKLKEGNTSLTRNRETEKENAKKAYD</sequence>
<protein>
    <submittedName>
        <fullName evidence="2">Uncharacterized protein</fullName>
    </submittedName>
</protein>
<accession>A0A803PTI9</accession>
<reference evidence="2" key="2">
    <citation type="submission" date="2021-03" db="UniProtKB">
        <authorList>
            <consortium name="EnsemblPlants"/>
        </authorList>
    </citation>
    <scope>IDENTIFICATION</scope>
</reference>
<evidence type="ECO:0000313" key="2">
    <source>
        <dbReference type="EnsemblPlants" id="cds.evm.model.06.1209"/>
    </source>
</evidence>
<feature type="compositionally biased region" description="Basic residues" evidence="1">
    <location>
        <begin position="1"/>
        <end position="11"/>
    </location>
</feature>
<keyword evidence="3" id="KW-1185">Reference proteome</keyword>
<evidence type="ECO:0000313" key="3">
    <source>
        <dbReference type="Proteomes" id="UP000596661"/>
    </source>
</evidence>
<dbReference type="AlphaFoldDB" id="A0A803PTI9"/>
<feature type="compositionally biased region" description="Basic and acidic residues" evidence="1">
    <location>
        <begin position="326"/>
        <end position="340"/>
    </location>
</feature>
<dbReference type="Proteomes" id="UP000596661">
    <property type="component" value="Chromosome 6"/>
</dbReference>
<feature type="region of interest" description="Disordered" evidence="1">
    <location>
        <begin position="1"/>
        <end position="29"/>
    </location>
</feature>
<reference evidence="2" key="1">
    <citation type="submission" date="2018-11" db="EMBL/GenBank/DDBJ databases">
        <authorList>
            <person name="Grassa J C."/>
        </authorList>
    </citation>
    <scope>NUCLEOTIDE SEQUENCE [LARGE SCALE GENOMIC DNA]</scope>
</reference>
<dbReference type="EMBL" id="UZAU01000598">
    <property type="status" value="NOT_ANNOTATED_CDS"/>
    <property type="molecule type" value="Genomic_DNA"/>
</dbReference>
<evidence type="ECO:0000256" key="1">
    <source>
        <dbReference type="SAM" id="MobiDB-lite"/>
    </source>
</evidence>
<feature type="region of interest" description="Disordered" evidence="1">
    <location>
        <begin position="297"/>
        <end position="340"/>
    </location>
</feature>